<sequence length="104" mass="11643">MILLNRITFDAPRDSFIPLRRKQFPVRLCFAMTINKSQGQSFDRVGIMLDPPIFSHGQLYVALSRVTAPDGVRIVPDEEGALTGRVSNVVWPEVFQSVRVGAID</sequence>
<proteinExistence type="predicted"/>
<comment type="caution">
    <text evidence="1">The sequence shown here is derived from an EMBL/GenBank/DDBJ whole genome shotgun (WGS) entry which is preliminary data.</text>
</comment>
<dbReference type="Proteomes" id="UP001165186">
    <property type="component" value="Unassembled WGS sequence"/>
</dbReference>
<keyword evidence="2" id="KW-1185">Reference proteome</keyword>
<name>A0ACB5S921_9PEZI</name>
<evidence type="ECO:0000313" key="1">
    <source>
        <dbReference type="EMBL" id="GME30952.1"/>
    </source>
</evidence>
<dbReference type="EMBL" id="BSXG01000358">
    <property type="protein sequence ID" value="GME30952.1"/>
    <property type="molecule type" value="Genomic_DNA"/>
</dbReference>
<accession>A0ACB5S921</accession>
<evidence type="ECO:0000313" key="2">
    <source>
        <dbReference type="Proteomes" id="UP001165186"/>
    </source>
</evidence>
<gene>
    <name evidence="1" type="primary">g7312</name>
    <name evidence="1" type="ORF">NpPPO83_00007312</name>
</gene>
<organism evidence="1 2">
    <name type="scientific">Neofusicoccum parvum</name>
    <dbReference type="NCBI Taxonomy" id="310453"/>
    <lineage>
        <taxon>Eukaryota</taxon>
        <taxon>Fungi</taxon>
        <taxon>Dikarya</taxon>
        <taxon>Ascomycota</taxon>
        <taxon>Pezizomycotina</taxon>
        <taxon>Dothideomycetes</taxon>
        <taxon>Dothideomycetes incertae sedis</taxon>
        <taxon>Botryosphaeriales</taxon>
        <taxon>Botryosphaeriaceae</taxon>
        <taxon>Neofusicoccum</taxon>
    </lineage>
</organism>
<reference evidence="1" key="1">
    <citation type="submission" date="2024-09" db="EMBL/GenBank/DDBJ databases">
        <title>Draft Genome Sequences of Neofusicoccum parvum.</title>
        <authorList>
            <person name="Ashida A."/>
            <person name="Camagna M."/>
            <person name="Tanaka A."/>
            <person name="Takemoto D."/>
        </authorList>
    </citation>
    <scope>NUCLEOTIDE SEQUENCE</scope>
    <source>
        <strain evidence="1">PPO83</strain>
    </source>
</reference>
<protein>
    <submittedName>
        <fullName evidence="1">Uncharacterized protein</fullName>
    </submittedName>
</protein>